<sequence>MIWNWPYIVVALLVGIGLYTVLFKTNLIKIIMGITLMENGANLFLITLAYRDGGIAPIWTSAPEGTTSSDMVMPTAHALTLTSIVIGVATTALMLSFIIMVYKHYDTVNSKEVRRCRE</sequence>
<feature type="transmembrane region" description="Helical" evidence="6">
    <location>
        <begin position="6"/>
        <end position="23"/>
    </location>
</feature>
<keyword evidence="7" id="KW-0560">Oxidoreductase</keyword>
<keyword evidence="7" id="KW-0830">Ubiquinone</keyword>
<dbReference type="Pfam" id="PF00420">
    <property type="entry name" value="Oxidored_q2"/>
    <property type="match status" value="1"/>
</dbReference>
<name>M1PPG6_9ZZZZ</name>
<keyword evidence="3 6" id="KW-0812">Transmembrane</keyword>
<proteinExistence type="predicted"/>
<organism evidence="7">
    <name type="scientific">uncultured organism</name>
    <dbReference type="NCBI Taxonomy" id="155900"/>
    <lineage>
        <taxon>unclassified sequences</taxon>
        <taxon>environmental samples</taxon>
    </lineage>
</organism>
<evidence type="ECO:0000256" key="5">
    <source>
        <dbReference type="ARBA" id="ARBA00023136"/>
    </source>
</evidence>
<evidence type="ECO:0000256" key="2">
    <source>
        <dbReference type="ARBA" id="ARBA00022475"/>
    </source>
</evidence>
<accession>M1PPG6</accession>
<dbReference type="PANTHER" id="PTHR34583">
    <property type="entry name" value="ANTIPORTER SUBUNIT MNHC2-RELATED"/>
    <property type="match status" value="1"/>
</dbReference>
<keyword evidence="5 6" id="KW-0472">Membrane</keyword>
<comment type="subcellular location">
    <subcellularLocation>
        <location evidence="1">Cell membrane</location>
        <topology evidence="1">Multi-pass membrane protein</topology>
    </subcellularLocation>
</comment>
<dbReference type="AlphaFoldDB" id="M1PPG6"/>
<evidence type="ECO:0000256" key="6">
    <source>
        <dbReference type="SAM" id="Phobius"/>
    </source>
</evidence>
<evidence type="ECO:0000313" key="7">
    <source>
        <dbReference type="EMBL" id="AGF92980.1"/>
    </source>
</evidence>
<reference evidence="7" key="1">
    <citation type="journal article" date="2013" name="Syst. Appl. Microbiol.">
        <title>New insights into the archaeal diversity of a hypersaline microbial mat obtained by a metagenomic approach.</title>
        <authorList>
            <person name="Lopez-Lopez A."/>
            <person name="Richter M."/>
            <person name="Pena A."/>
            <person name="Tamames J."/>
            <person name="Rossello-Mora R."/>
        </authorList>
    </citation>
    <scope>NUCLEOTIDE SEQUENCE</scope>
</reference>
<dbReference type="GO" id="GO:0016491">
    <property type="term" value="F:oxidoreductase activity"/>
    <property type="evidence" value="ECO:0007669"/>
    <property type="project" value="UniProtKB-KW"/>
</dbReference>
<evidence type="ECO:0000256" key="1">
    <source>
        <dbReference type="ARBA" id="ARBA00004651"/>
    </source>
</evidence>
<evidence type="ECO:0000256" key="4">
    <source>
        <dbReference type="ARBA" id="ARBA00022989"/>
    </source>
</evidence>
<feature type="transmembrane region" description="Helical" evidence="6">
    <location>
        <begin position="78"/>
        <end position="102"/>
    </location>
</feature>
<keyword evidence="2" id="KW-1003">Cell membrane</keyword>
<dbReference type="EC" id="1.-.-.-" evidence="7"/>
<dbReference type="Gene3D" id="1.10.287.3510">
    <property type="match status" value="1"/>
</dbReference>
<gene>
    <name evidence="7" type="ORF">FLSS-6_0035</name>
</gene>
<keyword evidence="4 6" id="KW-1133">Transmembrane helix</keyword>
<dbReference type="InterPro" id="IPR039428">
    <property type="entry name" value="NUOK/Mnh_C1-like"/>
</dbReference>
<dbReference type="EMBL" id="JX684078">
    <property type="protein sequence ID" value="AGF92980.1"/>
    <property type="molecule type" value="Genomic_DNA"/>
</dbReference>
<evidence type="ECO:0000256" key="3">
    <source>
        <dbReference type="ARBA" id="ARBA00022692"/>
    </source>
</evidence>
<dbReference type="GO" id="GO:0005886">
    <property type="term" value="C:plasma membrane"/>
    <property type="evidence" value="ECO:0007669"/>
    <property type="project" value="UniProtKB-SubCell"/>
</dbReference>
<protein>
    <submittedName>
        <fullName evidence="7">NADH:ubiquinone/quinone oxidoreductase, chain 4L</fullName>
        <ecNumber evidence="7">1.-.-.-</ecNumber>
    </submittedName>
</protein>
<dbReference type="PANTHER" id="PTHR34583:SF2">
    <property type="entry name" value="ANTIPORTER SUBUNIT MNHC2-RELATED"/>
    <property type="match status" value="1"/>
</dbReference>
<dbReference type="InterPro" id="IPR050601">
    <property type="entry name" value="CPA3_antiporter_subunitC"/>
</dbReference>